<dbReference type="STRING" id="56780.SYN_01730"/>
<reference evidence="1 2" key="1">
    <citation type="journal article" date="2007" name="Proc. Natl. Acad. Sci. U.S.A.">
        <title>The genome of Syntrophus aciditrophicus: life at the thermodynamic limit of microbial growth.</title>
        <authorList>
            <person name="McInerney M.J."/>
            <person name="Rohlin L."/>
            <person name="Mouttaki H."/>
            <person name="Kim U."/>
            <person name="Krupp R.S."/>
            <person name="Rios-Hernandez L."/>
            <person name="Sieber J."/>
            <person name="Struchtemeyer C.G."/>
            <person name="Bhattacharyya A."/>
            <person name="Campbell J.W."/>
            <person name="Gunsalus R.P."/>
        </authorList>
    </citation>
    <scope>NUCLEOTIDE SEQUENCE [LARGE SCALE GENOMIC DNA]</scope>
    <source>
        <strain evidence="1 2">SB</strain>
    </source>
</reference>
<sequence>MNNFVEKPLNEIQFSQDNLYREDSFTDLRLGSIRMLTPVKPDGTVDTSRTPLFIGQAQFMSPGGPLPVQGPIEAKSLTEAMEKFSEAMEQALNVMISESREMQRREESGLILPGR</sequence>
<accession>Q2LR36</accession>
<evidence type="ECO:0000313" key="2">
    <source>
        <dbReference type="Proteomes" id="UP000001933"/>
    </source>
</evidence>
<name>Q2LR36_SYNAS</name>
<keyword evidence="2" id="KW-1185">Reference proteome</keyword>
<dbReference type="Proteomes" id="UP000001933">
    <property type="component" value="Chromosome"/>
</dbReference>
<dbReference type="EMBL" id="CP000252">
    <property type="protein sequence ID" value="ABC76544.1"/>
    <property type="molecule type" value="Genomic_DNA"/>
</dbReference>
<gene>
    <name evidence="1" type="ORF">SYN_01730</name>
</gene>
<dbReference type="AlphaFoldDB" id="Q2LR36"/>
<dbReference type="OrthoDB" id="5420148at2"/>
<dbReference type="HOGENOM" id="CLU_141602_0_0_7"/>
<organism evidence="1 2">
    <name type="scientific">Syntrophus aciditrophicus (strain SB)</name>
    <dbReference type="NCBI Taxonomy" id="56780"/>
    <lineage>
        <taxon>Bacteria</taxon>
        <taxon>Pseudomonadati</taxon>
        <taxon>Thermodesulfobacteriota</taxon>
        <taxon>Syntrophia</taxon>
        <taxon>Syntrophales</taxon>
        <taxon>Syntrophaceae</taxon>
        <taxon>Syntrophus</taxon>
    </lineage>
</organism>
<dbReference type="KEGG" id="sat:SYN_01730"/>
<dbReference type="RefSeq" id="WP_011416578.1">
    <property type="nucleotide sequence ID" value="NC_007759.1"/>
</dbReference>
<protein>
    <submittedName>
        <fullName evidence="1">Hypothetical cytosolic protein</fullName>
    </submittedName>
</protein>
<dbReference type="InParanoid" id="Q2LR36"/>
<evidence type="ECO:0000313" key="1">
    <source>
        <dbReference type="EMBL" id="ABC76544.1"/>
    </source>
</evidence>
<proteinExistence type="predicted"/>
<dbReference type="eggNOG" id="ENOG5032SAH">
    <property type="taxonomic scope" value="Bacteria"/>
</dbReference>